<dbReference type="Pfam" id="PF02626">
    <property type="entry name" value="CT_A_B"/>
    <property type="match status" value="1"/>
</dbReference>
<evidence type="ECO:0000256" key="2">
    <source>
        <dbReference type="ARBA" id="ARBA00022801"/>
    </source>
</evidence>
<evidence type="ECO:0000259" key="4">
    <source>
        <dbReference type="SMART" id="SM00797"/>
    </source>
</evidence>
<protein>
    <submittedName>
        <fullName evidence="5">Biotin-dependent carboxyltransferase</fullName>
    </submittedName>
</protein>
<keyword evidence="3" id="KW-0067">ATP-binding</keyword>
<keyword evidence="2" id="KW-0378">Hydrolase</keyword>
<evidence type="ECO:0000256" key="3">
    <source>
        <dbReference type="ARBA" id="ARBA00022840"/>
    </source>
</evidence>
<organism evidence="5 6">
    <name type="scientific">Candidatus Ornithocaccomicrobium faecavium</name>
    <dbReference type="NCBI Taxonomy" id="2840890"/>
    <lineage>
        <taxon>Bacteria</taxon>
        <taxon>Bacillati</taxon>
        <taxon>Bacillota</taxon>
        <taxon>Clostridia</taxon>
        <taxon>Candidatus Ornithocaccomicrobium</taxon>
    </lineage>
</organism>
<dbReference type="InterPro" id="IPR052708">
    <property type="entry name" value="PxpC"/>
</dbReference>
<reference evidence="5" key="2">
    <citation type="journal article" date="2021" name="PeerJ">
        <title>Extensive microbial diversity within the chicken gut microbiome revealed by metagenomics and culture.</title>
        <authorList>
            <person name="Gilroy R."/>
            <person name="Ravi A."/>
            <person name="Getino M."/>
            <person name="Pursley I."/>
            <person name="Horton D.L."/>
            <person name="Alikhan N.F."/>
            <person name="Baker D."/>
            <person name="Gharbi K."/>
            <person name="Hall N."/>
            <person name="Watson M."/>
            <person name="Adriaenssens E.M."/>
            <person name="Foster-Nyarko E."/>
            <person name="Jarju S."/>
            <person name="Secka A."/>
            <person name="Antonio M."/>
            <person name="Oren A."/>
            <person name="Chaudhuri R.R."/>
            <person name="La Ragione R."/>
            <person name="Hildebrand F."/>
            <person name="Pallen M.J."/>
        </authorList>
    </citation>
    <scope>NUCLEOTIDE SEQUENCE</scope>
    <source>
        <strain evidence="5">CHK183-6373</strain>
    </source>
</reference>
<gene>
    <name evidence="5" type="ORF">IAA64_04810</name>
</gene>
<dbReference type="NCBIfam" id="TIGR00724">
    <property type="entry name" value="urea_amlyse_rel"/>
    <property type="match status" value="1"/>
</dbReference>
<reference evidence="5" key="1">
    <citation type="submission" date="2020-10" db="EMBL/GenBank/DDBJ databases">
        <authorList>
            <person name="Gilroy R."/>
        </authorList>
    </citation>
    <scope>NUCLEOTIDE SEQUENCE</scope>
    <source>
        <strain evidence="5">CHK183-6373</strain>
    </source>
</reference>
<dbReference type="Proteomes" id="UP000886884">
    <property type="component" value="Unassembled WGS sequence"/>
</dbReference>
<evidence type="ECO:0000313" key="6">
    <source>
        <dbReference type="Proteomes" id="UP000886884"/>
    </source>
</evidence>
<dbReference type="GO" id="GO:0005524">
    <property type="term" value="F:ATP binding"/>
    <property type="evidence" value="ECO:0007669"/>
    <property type="project" value="UniProtKB-KW"/>
</dbReference>
<dbReference type="InterPro" id="IPR029000">
    <property type="entry name" value="Cyclophilin-like_dom_sf"/>
</dbReference>
<dbReference type="InterPro" id="IPR003778">
    <property type="entry name" value="CT_A_B"/>
</dbReference>
<comment type="caution">
    <text evidence="5">The sequence shown here is derived from an EMBL/GenBank/DDBJ whole genome shotgun (WGS) entry which is preliminary data.</text>
</comment>
<dbReference type="PANTHER" id="PTHR43309">
    <property type="entry name" value="5-OXOPROLINASE SUBUNIT C"/>
    <property type="match status" value="1"/>
</dbReference>
<dbReference type="SUPFAM" id="SSF50891">
    <property type="entry name" value="Cyclophilin-like"/>
    <property type="match status" value="1"/>
</dbReference>
<sequence>MPLTILSPGPLTTVQDEGRFGHLHAGIGRSGAMDARAYRAANALVGNARGEAVLEATLMGPTIRFEQACSIALTGADMSARLDGQPIPRYACVPVRAGQVLEMGFAAAGVRGYLAVRGGIDVPLALGSRSTNLKCQLGGWQGRRLAAGDVLPIGAQTPCQPPAAPMEPPEYPASITVRAVAGPQAEMFPPESLAAFFSQAFTISPDSDRMGIRLQGEPLASLAGTDIVSDGIVFGAVQVPGNGLPIVLMADHQTTGGYAKIATVVTDDLPLLAQARPGTAVRFSPVRVEEIQAAAQTNLLRKWKEALLYAIRR</sequence>
<dbReference type="SMART" id="SM00797">
    <property type="entry name" value="AHS2"/>
    <property type="match status" value="1"/>
</dbReference>
<feature type="domain" description="Carboxyltransferase" evidence="4">
    <location>
        <begin position="24"/>
        <end position="303"/>
    </location>
</feature>
<dbReference type="EMBL" id="DVOT01000084">
    <property type="protein sequence ID" value="HIV27265.1"/>
    <property type="molecule type" value="Genomic_DNA"/>
</dbReference>
<proteinExistence type="predicted"/>
<dbReference type="AlphaFoldDB" id="A0A9D1TC82"/>
<keyword evidence="1" id="KW-0547">Nucleotide-binding</keyword>
<evidence type="ECO:0000256" key="1">
    <source>
        <dbReference type="ARBA" id="ARBA00022741"/>
    </source>
</evidence>
<dbReference type="PANTHER" id="PTHR43309:SF3">
    <property type="entry name" value="5-OXOPROLINASE SUBUNIT C"/>
    <property type="match status" value="1"/>
</dbReference>
<dbReference type="Gene3D" id="2.40.100.10">
    <property type="entry name" value="Cyclophilin-like"/>
    <property type="match status" value="1"/>
</dbReference>
<dbReference type="GO" id="GO:0016787">
    <property type="term" value="F:hydrolase activity"/>
    <property type="evidence" value="ECO:0007669"/>
    <property type="project" value="UniProtKB-KW"/>
</dbReference>
<accession>A0A9D1TC82</accession>
<name>A0A9D1TC82_9FIRM</name>
<evidence type="ECO:0000313" key="5">
    <source>
        <dbReference type="EMBL" id="HIV27265.1"/>
    </source>
</evidence>